<name>A0A7Z7YTF7_STACP</name>
<feature type="transmembrane region" description="Helical" evidence="2">
    <location>
        <begin position="106"/>
        <end position="123"/>
    </location>
</feature>
<dbReference type="CDD" id="cd00093">
    <property type="entry name" value="HTH_XRE"/>
    <property type="match status" value="1"/>
</dbReference>
<evidence type="ECO:0000313" key="4">
    <source>
        <dbReference type="EMBL" id="TBW74910.1"/>
    </source>
</evidence>
<dbReference type="Gene3D" id="1.10.260.40">
    <property type="entry name" value="lambda repressor-like DNA-binding domains"/>
    <property type="match status" value="1"/>
</dbReference>
<dbReference type="SUPFAM" id="SSF47413">
    <property type="entry name" value="lambda repressor-like DNA-binding domains"/>
    <property type="match status" value="1"/>
</dbReference>
<sequence length="186" mass="21727">MELSKQIQKYRKEKKLSQEDLAEKIHVTRHTISNWERNKNIPDLNSLILLSQIFNTSLDNLVKGDIQTMENQLNNKRFNNWSMIMGIMSFLTAISIGPLLHFFNNYAYIIILLLAILTGYSAIKVDKYKQKNDLFTYKQILDYINGKPIKKINTNKTKHKMINAIISIIYISLLITIFIISLNNFN</sequence>
<evidence type="ECO:0000313" key="5">
    <source>
        <dbReference type="Proteomes" id="UP000291949"/>
    </source>
</evidence>
<evidence type="ECO:0000256" key="1">
    <source>
        <dbReference type="ARBA" id="ARBA00023125"/>
    </source>
</evidence>
<feature type="transmembrane region" description="Helical" evidence="2">
    <location>
        <begin position="161"/>
        <end position="182"/>
    </location>
</feature>
<dbReference type="AlphaFoldDB" id="A0A7Z7YTF7"/>
<dbReference type="InterPro" id="IPR001387">
    <property type="entry name" value="Cro/C1-type_HTH"/>
</dbReference>
<dbReference type="EMBL" id="SCHC01000019">
    <property type="protein sequence ID" value="TBW74910.1"/>
    <property type="molecule type" value="Genomic_DNA"/>
</dbReference>
<dbReference type="RefSeq" id="WP_154812175.1">
    <property type="nucleotide sequence ID" value="NZ_JAVLJW010000026.1"/>
</dbReference>
<keyword evidence="1" id="KW-0238">DNA-binding</keyword>
<evidence type="ECO:0000259" key="3">
    <source>
        <dbReference type="PROSITE" id="PS50943"/>
    </source>
</evidence>
<dbReference type="PANTHER" id="PTHR46558:SF15">
    <property type="entry name" value="HELIX-TURN-HELIX DOMAIN PROTEIN"/>
    <property type="match status" value="1"/>
</dbReference>
<gene>
    <name evidence="4" type="ORF">EQ811_12280</name>
</gene>
<dbReference type="Proteomes" id="UP000291949">
    <property type="component" value="Unassembled WGS sequence"/>
</dbReference>
<dbReference type="SMART" id="SM00530">
    <property type="entry name" value="HTH_XRE"/>
    <property type="match status" value="1"/>
</dbReference>
<reference evidence="4 5" key="1">
    <citation type="journal article" date="2019" name="Sci. Transl. Med.">
        <title>Quorum sensing between bacterial species on the skin protects against epidermal injury in atopic dermatitis.</title>
        <authorList>
            <person name="Williams M.R."/>
        </authorList>
    </citation>
    <scope>NUCLEOTIDE SEQUENCE [LARGE SCALE GENOMIC DNA]</scope>
    <source>
        <strain evidence="4 5">H8</strain>
    </source>
</reference>
<dbReference type="Pfam" id="PF01381">
    <property type="entry name" value="HTH_3"/>
    <property type="match status" value="1"/>
</dbReference>
<feature type="domain" description="HTH cro/C1-type" evidence="3">
    <location>
        <begin position="7"/>
        <end position="61"/>
    </location>
</feature>
<accession>A0A7Z7YTF7</accession>
<evidence type="ECO:0000256" key="2">
    <source>
        <dbReference type="SAM" id="Phobius"/>
    </source>
</evidence>
<proteinExistence type="predicted"/>
<dbReference type="PROSITE" id="PS50943">
    <property type="entry name" value="HTH_CROC1"/>
    <property type="match status" value="1"/>
</dbReference>
<keyword evidence="2" id="KW-0472">Membrane</keyword>
<keyword evidence="2" id="KW-0812">Transmembrane</keyword>
<dbReference type="InterPro" id="IPR010982">
    <property type="entry name" value="Lambda_DNA-bd_dom_sf"/>
</dbReference>
<feature type="transmembrane region" description="Helical" evidence="2">
    <location>
        <begin position="81"/>
        <end position="100"/>
    </location>
</feature>
<protein>
    <submittedName>
        <fullName evidence="4">XRE family transcriptional regulator</fullName>
    </submittedName>
</protein>
<organism evidence="4 5">
    <name type="scientific">Staphylococcus capitis</name>
    <dbReference type="NCBI Taxonomy" id="29388"/>
    <lineage>
        <taxon>Bacteria</taxon>
        <taxon>Bacillati</taxon>
        <taxon>Bacillota</taxon>
        <taxon>Bacilli</taxon>
        <taxon>Bacillales</taxon>
        <taxon>Staphylococcaceae</taxon>
        <taxon>Staphylococcus</taxon>
    </lineage>
</organism>
<comment type="caution">
    <text evidence="4">The sequence shown here is derived from an EMBL/GenBank/DDBJ whole genome shotgun (WGS) entry which is preliminary data.</text>
</comment>
<dbReference type="PANTHER" id="PTHR46558">
    <property type="entry name" value="TRACRIPTIONAL REGULATORY PROTEIN-RELATED-RELATED"/>
    <property type="match status" value="1"/>
</dbReference>
<keyword evidence="2" id="KW-1133">Transmembrane helix</keyword>
<dbReference type="GO" id="GO:0003677">
    <property type="term" value="F:DNA binding"/>
    <property type="evidence" value="ECO:0007669"/>
    <property type="project" value="UniProtKB-KW"/>
</dbReference>